<comment type="caution">
    <text evidence="7">The sequence shown here is derived from an EMBL/GenBank/DDBJ whole genome shotgun (WGS) entry which is preliminary data.</text>
</comment>
<evidence type="ECO:0000313" key="8">
    <source>
        <dbReference type="Proteomes" id="UP000664545"/>
    </source>
</evidence>
<keyword evidence="2 5" id="KW-0812">Transmembrane</keyword>
<proteinExistence type="predicted"/>
<dbReference type="AlphaFoldDB" id="A0A939IGX1"/>
<accession>A0A939IGX1</accession>
<evidence type="ECO:0000313" key="7">
    <source>
        <dbReference type="EMBL" id="MBN7772707.1"/>
    </source>
</evidence>
<name>A0A939IGX1_CLOAM</name>
<evidence type="ECO:0000259" key="6">
    <source>
        <dbReference type="Pfam" id="PF05154"/>
    </source>
</evidence>
<reference evidence="7" key="1">
    <citation type="submission" date="2021-02" db="EMBL/GenBank/DDBJ databases">
        <title>Abyssanaerobacter marinus gen.nov., sp., nov, anaerobic bacterium isolated from the Onnuri vent field of Indian Ocean and suggestion of Mogibacteriaceae fam. nov., and proposal of reclassification of ambiguous this family's genus member.</title>
        <authorList>
            <person name="Kim Y.J."/>
            <person name="Yang J.-A."/>
        </authorList>
    </citation>
    <scope>NUCLEOTIDE SEQUENCE</scope>
    <source>
        <strain evidence="7">DSM 2634</strain>
    </source>
</reference>
<evidence type="ECO:0000256" key="3">
    <source>
        <dbReference type="ARBA" id="ARBA00022989"/>
    </source>
</evidence>
<feature type="transmembrane region" description="Helical" evidence="5">
    <location>
        <begin position="31"/>
        <end position="55"/>
    </location>
</feature>
<dbReference type="InterPro" id="IPR007829">
    <property type="entry name" value="TM2"/>
</dbReference>
<feature type="domain" description="TM2" evidence="6">
    <location>
        <begin position="2"/>
        <end position="51"/>
    </location>
</feature>
<dbReference type="GO" id="GO:0016020">
    <property type="term" value="C:membrane"/>
    <property type="evidence" value="ECO:0007669"/>
    <property type="project" value="UniProtKB-SubCell"/>
</dbReference>
<protein>
    <submittedName>
        <fullName evidence="7">TM2 domain-containing protein</fullName>
    </submittedName>
</protein>
<evidence type="ECO:0000256" key="2">
    <source>
        <dbReference type="ARBA" id="ARBA00022692"/>
    </source>
</evidence>
<dbReference type="Proteomes" id="UP000664545">
    <property type="component" value="Unassembled WGS sequence"/>
</dbReference>
<organism evidence="7 8">
    <name type="scientific">Clostridium aminobutyricum</name>
    <dbReference type="NCBI Taxonomy" id="33953"/>
    <lineage>
        <taxon>Bacteria</taxon>
        <taxon>Bacillati</taxon>
        <taxon>Bacillota</taxon>
        <taxon>Clostridia</taxon>
        <taxon>Eubacteriales</taxon>
        <taxon>Clostridiaceae</taxon>
        <taxon>Clostridium</taxon>
    </lineage>
</organism>
<evidence type="ECO:0000256" key="1">
    <source>
        <dbReference type="ARBA" id="ARBA00004141"/>
    </source>
</evidence>
<evidence type="ECO:0000256" key="4">
    <source>
        <dbReference type="ARBA" id="ARBA00023136"/>
    </source>
</evidence>
<gene>
    <name evidence="7" type="ORF">JYB65_04970</name>
</gene>
<evidence type="ECO:0000256" key="5">
    <source>
        <dbReference type="SAM" id="Phobius"/>
    </source>
</evidence>
<keyword evidence="8" id="KW-1185">Reference proteome</keyword>
<dbReference type="Pfam" id="PF05154">
    <property type="entry name" value="TM2"/>
    <property type="match status" value="1"/>
</dbReference>
<keyword evidence="3 5" id="KW-1133">Transmembrane helix</keyword>
<sequence length="66" mass="7083">MVNKIAYILLAIFLGSLGAHKFYSGRIGLGIVYLVFCWTCIPGFLGVIEGIIAAFKTSDMNGNIAV</sequence>
<comment type="subcellular location">
    <subcellularLocation>
        <location evidence="1">Membrane</location>
        <topology evidence="1">Multi-pass membrane protein</topology>
    </subcellularLocation>
</comment>
<dbReference type="EMBL" id="JAFJZZ010000001">
    <property type="protein sequence ID" value="MBN7772707.1"/>
    <property type="molecule type" value="Genomic_DNA"/>
</dbReference>
<keyword evidence="4 5" id="KW-0472">Membrane</keyword>